<reference evidence="1" key="1">
    <citation type="submission" date="2013-10" db="EMBL/GenBank/DDBJ databases">
        <title>Antibiotic resistance diversity of beta-lactamase producers in the General Hospital Vienna.</title>
        <authorList>
            <person name="Barisic I."/>
            <person name="Mitteregger D."/>
            <person name="Hirschl A.M."/>
            <person name="Noehammer C."/>
            <person name="Wiesinger-Mayr H."/>
        </authorList>
    </citation>
    <scope>NUCLEOTIDE SEQUENCE [LARGE SCALE GENOMIC DNA]</scope>
    <source>
        <strain evidence="1">IS43</strain>
    </source>
</reference>
<dbReference type="AlphaFoldDB" id="W1DJ58"/>
<protein>
    <submittedName>
        <fullName evidence="1">Uncharacterized protein</fullName>
    </submittedName>
</protein>
<evidence type="ECO:0000313" key="1">
    <source>
        <dbReference type="EMBL" id="CDL08675.1"/>
    </source>
</evidence>
<name>W1DJ58_KLEPN</name>
<organism evidence="1 2">
    <name type="scientific">Klebsiella pneumoniae IS43</name>
    <dbReference type="NCBI Taxonomy" id="1432552"/>
    <lineage>
        <taxon>Bacteria</taxon>
        <taxon>Pseudomonadati</taxon>
        <taxon>Pseudomonadota</taxon>
        <taxon>Gammaproteobacteria</taxon>
        <taxon>Enterobacterales</taxon>
        <taxon>Enterobacteriaceae</taxon>
        <taxon>Klebsiella/Raoultella group</taxon>
        <taxon>Klebsiella</taxon>
        <taxon>Klebsiella pneumoniae complex</taxon>
    </lineage>
</organism>
<dbReference type="EMBL" id="CBWK010000233">
    <property type="protein sequence ID" value="CDL08675.1"/>
    <property type="molecule type" value="Genomic_DNA"/>
</dbReference>
<sequence length="44" mass="5296">METRLLLIVKKLLKTYCFLTVHEQTKLFSKLNELIKPNVTYQEK</sequence>
<keyword evidence="2" id="KW-1185">Reference proteome</keyword>
<evidence type="ECO:0000313" key="2">
    <source>
        <dbReference type="Proteomes" id="UP000019183"/>
    </source>
</evidence>
<accession>W1DJ58</accession>
<proteinExistence type="predicted"/>
<dbReference type="Proteomes" id="UP000019183">
    <property type="component" value="Unassembled WGS sequence"/>
</dbReference>
<comment type="caution">
    <text evidence="1">The sequence shown here is derived from an EMBL/GenBank/DDBJ whole genome shotgun (WGS) entry which is preliminary data.</text>
</comment>